<evidence type="ECO:0000256" key="1">
    <source>
        <dbReference type="SAM" id="SignalP"/>
    </source>
</evidence>
<dbReference type="EMBL" id="JACOOS010000038">
    <property type="protein sequence ID" value="MBC5679245.1"/>
    <property type="molecule type" value="Genomic_DNA"/>
</dbReference>
<comment type="caution">
    <text evidence="2">The sequence shown here is derived from an EMBL/GenBank/DDBJ whole genome shotgun (WGS) entry which is preliminary data.</text>
</comment>
<feature type="chain" id="PRO_5046583303" evidence="1">
    <location>
        <begin position="24"/>
        <end position="235"/>
    </location>
</feature>
<name>A0ABR7FVL8_9FIRM</name>
<proteinExistence type="predicted"/>
<keyword evidence="1" id="KW-0732">Signal</keyword>
<dbReference type="Proteomes" id="UP000635828">
    <property type="component" value="Unassembled WGS sequence"/>
</dbReference>
<evidence type="ECO:0000313" key="3">
    <source>
        <dbReference type="Proteomes" id="UP000635828"/>
    </source>
</evidence>
<evidence type="ECO:0000313" key="2">
    <source>
        <dbReference type="EMBL" id="MBC5679245.1"/>
    </source>
</evidence>
<dbReference type="RefSeq" id="WP_024726939.1">
    <property type="nucleotide sequence ID" value="NZ_JACOOS010000038.1"/>
</dbReference>
<accession>A0ABR7FVL8</accession>
<sequence length="235" mass="27034">MKKYFVYIFALFFILGQSTPTFADTKSNDESEVSTILDKENFTEQDSKTLYKYGLKHGKVKNEVMKLENGDSKYLLKTYEIEDKEHNSKILTASTEDLSQIKEQASLIKLFHNNVYAGDYGDGKWDKTSSVYFTLRIYFTTKSTTARLDRIVGKVKKHVQPGVSVKTKIVFFRTLNPAAGVNQQKNKYPTLEFDYKTGFKKYAPKHSSSFIGGTWQTTLKRGSSWTCSFPLYLYK</sequence>
<keyword evidence="3" id="KW-1185">Reference proteome</keyword>
<gene>
    <name evidence="2" type="ORF">H8S22_17380</name>
</gene>
<feature type="signal peptide" evidence="1">
    <location>
        <begin position="1"/>
        <end position="23"/>
    </location>
</feature>
<organism evidence="2 3">
    <name type="scientific">Anaerostipes hominis</name>
    <name type="common">ex Liu et al. 2021</name>
    <dbReference type="NCBI Taxonomy" id="2763018"/>
    <lineage>
        <taxon>Bacteria</taxon>
        <taxon>Bacillati</taxon>
        <taxon>Bacillota</taxon>
        <taxon>Clostridia</taxon>
        <taxon>Lachnospirales</taxon>
        <taxon>Lachnospiraceae</taxon>
        <taxon>Anaerostipes</taxon>
    </lineage>
</organism>
<reference evidence="2 3" key="1">
    <citation type="submission" date="2020-08" db="EMBL/GenBank/DDBJ databases">
        <title>Genome public.</title>
        <authorList>
            <person name="Liu C."/>
            <person name="Sun Q."/>
        </authorList>
    </citation>
    <scope>NUCLEOTIDE SEQUENCE [LARGE SCALE GENOMIC DNA]</scope>
    <source>
        <strain evidence="2 3">NSJ-7</strain>
    </source>
</reference>
<protein>
    <submittedName>
        <fullName evidence="2">Uncharacterized protein</fullName>
    </submittedName>
</protein>